<dbReference type="PANTHER" id="PTHR40032:SF1">
    <property type="entry name" value="EXPORTED PROTEIN"/>
    <property type="match status" value="1"/>
</dbReference>
<dbReference type="PANTHER" id="PTHR40032">
    <property type="entry name" value="EXPORTED PROTEIN-RELATED"/>
    <property type="match status" value="1"/>
</dbReference>
<protein>
    <submittedName>
        <fullName evidence="2">Amidase domain-containing protein</fullName>
    </submittedName>
</protein>
<gene>
    <name evidence="2" type="ORF">ACFQIC_12825</name>
</gene>
<dbReference type="Proteomes" id="UP001596410">
    <property type="component" value="Unassembled WGS sequence"/>
</dbReference>
<evidence type="ECO:0000313" key="3">
    <source>
        <dbReference type="Proteomes" id="UP001596410"/>
    </source>
</evidence>
<dbReference type="EMBL" id="JBHSZV010000032">
    <property type="protein sequence ID" value="MFC7062739.1"/>
    <property type="molecule type" value="Genomic_DNA"/>
</dbReference>
<dbReference type="RefSeq" id="WP_204709666.1">
    <property type="nucleotide sequence ID" value="NZ_JBHSZV010000032.1"/>
</dbReference>
<dbReference type="Pfam" id="PF12671">
    <property type="entry name" value="Amidase_6"/>
    <property type="match status" value="1"/>
</dbReference>
<evidence type="ECO:0000313" key="2">
    <source>
        <dbReference type="EMBL" id="MFC7062739.1"/>
    </source>
</evidence>
<evidence type="ECO:0000259" key="1">
    <source>
        <dbReference type="Pfam" id="PF12671"/>
    </source>
</evidence>
<dbReference type="InterPro" id="IPR024301">
    <property type="entry name" value="Amidase_6"/>
</dbReference>
<feature type="domain" description="Putative amidase" evidence="1">
    <location>
        <begin position="129"/>
        <end position="279"/>
    </location>
</feature>
<reference evidence="3" key="1">
    <citation type="journal article" date="2019" name="Int. J. Syst. Evol. Microbiol.">
        <title>The Global Catalogue of Microorganisms (GCM) 10K type strain sequencing project: providing services to taxonomists for standard genome sequencing and annotation.</title>
        <authorList>
            <consortium name="The Broad Institute Genomics Platform"/>
            <consortium name="The Broad Institute Genome Sequencing Center for Infectious Disease"/>
            <person name="Wu L."/>
            <person name="Ma J."/>
        </authorList>
    </citation>
    <scope>NUCLEOTIDE SEQUENCE [LARGE SCALE GENOMIC DNA]</scope>
    <source>
        <strain evidence="3">CGMCC 4.1621</strain>
    </source>
</reference>
<keyword evidence="3" id="KW-1185">Reference proteome</keyword>
<proteinExistence type="predicted"/>
<sequence>MEAIKLYWQDILSRLLVQVEEPWLERKVQGLLERGQKVERATFFIQPYHRVTYEEIREITYSLMIRLYIKDIHKSYVEEGVYHCQATINRGNILEQSTLTENILPKDKVRLAPQFLNKEWGGDRATFYYDRREAIRYAEQWWDNYNPAFQNFDVDCTNYISQCLHAGGAPMWGQSNRSKGWWHGNNNWSYSWSVAHSLRWYLSGSRQGLVASEVSEASQLSLGDVICYDFQGDGRYDHTTIVVSKTSQGEPLVNAHTTNSRQRFWDYTDSTAYTPNIDYKFFHIGS</sequence>
<organism evidence="2 3">
    <name type="scientific">Halobacillus seohaensis</name>
    <dbReference type="NCBI Taxonomy" id="447421"/>
    <lineage>
        <taxon>Bacteria</taxon>
        <taxon>Bacillati</taxon>
        <taxon>Bacillota</taxon>
        <taxon>Bacilli</taxon>
        <taxon>Bacillales</taxon>
        <taxon>Bacillaceae</taxon>
        <taxon>Halobacillus</taxon>
    </lineage>
</organism>
<comment type="caution">
    <text evidence="2">The sequence shown here is derived from an EMBL/GenBank/DDBJ whole genome shotgun (WGS) entry which is preliminary data.</text>
</comment>
<accession>A0ABW2ENS0</accession>
<name>A0ABW2ENS0_9BACI</name>